<dbReference type="Gene3D" id="3.80.10.10">
    <property type="entry name" value="Ribonuclease Inhibitor"/>
    <property type="match status" value="1"/>
</dbReference>
<evidence type="ECO:0000313" key="3">
    <source>
        <dbReference type="Proteomes" id="UP000054248"/>
    </source>
</evidence>
<dbReference type="Gene3D" id="1.20.1280.50">
    <property type="match status" value="1"/>
</dbReference>
<sequence length="482" mass="53155">MKSLAKKTSATSRGEITPAARPPAEPLIFRVSTEVLLNIFRFLDKCSCSRVALSCKRFKEPALDQLWREITTLAAPLGLLDELINTGSGLTFRNGLGRADWSKYWSCAHRIRRVHITDEAGGRAARVQINPQALFHAFIAATSRIGHGALLPTARALAFDFHQASDPSLVLPLIGPTVRHITIKVPQPSEQINQAASVVFSTLTSMSCALKLEHFDITIGDDVTRWTDSRKTLDSNIANFVASQPTLECLQIRPVNSLYSLTQAIQGLRCLRVLKITCTPSSRDLPPNDIISSLALCTNLEQLRVQGPTLRSQHDFSLIQPLLSCRGLAILDLSWLGAVTLNAANVEEMGRAWVKLESLQFSSVGDVMPVDLLLTFAASFSPSLRYLGVPLDISKAESILPITKEIPPHDLKVLYTGHPVKESDVQPFAELLGTLFRPGFEVIFGVSSVRSNGIKEAASFHEKVNSLLRLIWRVQERTRQKL</sequence>
<feature type="domain" description="F-box" evidence="1">
    <location>
        <begin position="33"/>
        <end position="71"/>
    </location>
</feature>
<dbReference type="HOGENOM" id="CLU_566432_0_0_1"/>
<dbReference type="InterPro" id="IPR036047">
    <property type="entry name" value="F-box-like_dom_sf"/>
</dbReference>
<dbReference type="InterPro" id="IPR032675">
    <property type="entry name" value="LRR_dom_sf"/>
</dbReference>
<proteinExistence type="predicted"/>
<dbReference type="Pfam" id="PF12937">
    <property type="entry name" value="F-box-like"/>
    <property type="match status" value="1"/>
</dbReference>
<dbReference type="SUPFAM" id="SSF52047">
    <property type="entry name" value="RNI-like"/>
    <property type="match status" value="1"/>
</dbReference>
<evidence type="ECO:0000259" key="1">
    <source>
        <dbReference type="Pfam" id="PF12937"/>
    </source>
</evidence>
<accession>A0A0C3QTC8</accession>
<reference evidence="3" key="2">
    <citation type="submission" date="2015-01" db="EMBL/GenBank/DDBJ databases">
        <title>Evolutionary Origins and Diversification of the Mycorrhizal Mutualists.</title>
        <authorList>
            <consortium name="DOE Joint Genome Institute"/>
            <consortium name="Mycorrhizal Genomics Consortium"/>
            <person name="Kohler A."/>
            <person name="Kuo A."/>
            <person name="Nagy L.G."/>
            <person name="Floudas D."/>
            <person name="Copeland A."/>
            <person name="Barry K.W."/>
            <person name="Cichocki N."/>
            <person name="Veneault-Fourrey C."/>
            <person name="LaButti K."/>
            <person name="Lindquist E.A."/>
            <person name="Lipzen A."/>
            <person name="Lundell T."/>
            <person name="Morin E."/>
            <person name="Murat C."/>
            <person name="Riley R."/>
            <person name="Ohm R."/>
            <person name="Sun H."/>
            <person name="Tunlid A."/>
            <person name="Henrissat B."/>
            <person name="Grigoriev I.V."/>
            <person name="Hibbett D.S."/>
            <person name="Martin F."/>
        </authorList>
    </citation>
    <scope>NUCLEOTIDE SEQUENCE [LARGE SCALE GENOMIC DNA]</scope>
    <source>
        <strain evidence="3">MUT 4182</strain>
    </source>
</reference>
<gene>
    <name evidence="2" type="ORF">M407DRAFT_18717</name>
</gene>
<dbReference type="AlphaFoldDB" id="A0A0C3QTC8"/>
<organism evidence="2 3">
    <name type="scientific">Tulasnella calospora MUT 4182</name>
    <dbReference type="NCBI Taxonomy" id="1051891"/>
    <lineage>
        <taxon>Eukaryota</taxon>
        <taxon>Fungi</taxon>
        <taxon>Dikarya</taxon>
        <taxon>Basidiomycota</taxon>
        <taxon>Agaricomycotina</taxon>
        <taxon>Agaricomycetes</taxon>
        <taxon>Cantharellales</taxon>
        <taxon>Tulasnellaceae</taxon>
        <taxon>Tulasnella</taxon>
    </lineage>
</organism>
<dbReference type="InterPro" id="IPR001810">
    <property type="entry name" value="F-box_dom"/>
</dbReference>
<name>A0A0C3QTC8_9AGAM</name>
<protein>
    <recommendedName>
        <fullName evidence="1">F-box domain-containing protein</fullName>
    </recommendedName>
</protein>
<dbReference type="SUPFAM" id="SSF81383">
    <property type="entry name" value="F-box domain"/>
    <property type="match status" value="1"/>
</dbReference>
<evidence type="ECO:0000313" key="2">
    <source>
        <dbReference type="EMBL" id="KIO32406.1"/>
    </source>
</evidence>
<reference evidence="2 3" key="1">
    <citation type="submission" date="2014-04" db="EMBL/GenBank/DDBJ databases">
        <authorList>
            <consortium name="DOE Joint Genome Institute"/>
            <person name="Kuo A."/>
            <person name="Girlanda M."/>
            <person name="Perotto S."/>
            <person name="Kohler A."/>
            <person name="Nagy L.G."/>
            <person name="Floudas D."/>
            <person name="Copeland A."/>
            <person name="Barry K.W."/>
            <person name="Cichocki N."/>
            <person name="Veneault-Fourrey C."/>
            <person name="LaButti K."/>
            <person name="Lindquist E.A."/>
            <person name="Lipzen A."/>
            <person name="Lundell T."/>
            <person name="Morin E."/>
            <person name="Murat C."/>
            <person name="Sun H."/>
            <person name="Tunlid A."/>
            <person name="Henrissat B."/>
            <person name="Grigoriev I.V."/>
            <person name="Hibbett D.S."/>
            <person name="Martin F."/>
            <person name="Nordberg H.P."/>
            <person name="Cantor M.N."/>
            <person name="Hua S.X."/>
        </authorList>
    </citation>
    <scope>NUCLEOTIDE SEQUENCE [LARGE SCALE GENOMIC DNA]</scope>
    <source>
        <strain evidence="2 3">MUT 4182</strain>
    </source>
</reference>
<dbReference type="OrthoDB" id="268763at2759"/>
<keyword evidence="3" id="KW-1185">Reference proteome</keyword>
<dbReference type="EMBL" id="KN822955">
    <property type="protein sequence ID" value="KIO32406.1"/>
    <property type="molecule type" value="Genomic_DNA"/>
</dbReference>
<dbReference type="Proteomes" id="UP000054248">
    <property type="component" value="Unassembled WGS sequence"/>
</dbReference>